<dbReference type="VEuPathDB" id="VectorBase:SCAU003501"/>
<dbReference type="PROSITE" id="PS51155">
    <property type="entry name" value="CHIT_BIND_RR_2"/>
    <property type="match status" value="1"/>
</dbReference>
<keyword evidence="5" id="KW-1185">Reference proteome</keyword>
<dbReference type="GO" id="GO:0062129">
    <property type="term" value="C:chitin-based extracellular matrix"/>
    <property type="evidence" value="ECO:0007669"/>
    <property type="project" value="TreeGrafter"/>
</dbReference>
<accession>A0A1I8NZL5</accession>
<dbReference type="PANTHER" id="PTHR10380">
    <property type="entry name" value="CUTICLE PROTEIN"/>
    <property type="match status" value="1"/>
</dbReference>
<dbReference type="AlphaFoldDB" id="A0A1I8NZL5"/>
<reference evidence="4" key="1">
    <citation type="submission" date="2020-05" db="UniProtKB">
        <authorList>
            <consortium name="EnsemblMetazoa"/>
        </authorList>
    </citation>
    <scope>IDENTIFICATION</scope>
    <source>
        <strain evidence="4">USDA</strain>
    </source>
</reference>
<dbReference type="PROSITE" id="PS00233">
    <property type="entry name" value="CHIT_BIND_RR_1"/>
    <property type="match status" value="1"/>
</dbReference>
<dbReference type="GO" id="GO:0008010">
    <property type="term" value="F:structural constituent of chitin-based larval cuticle"/>
    <property type="evidence" value="ECO:0007669"/>
    <property type="project" value="TreeGrafter"/>
</dbReference>
<dbReference type="InterPro" id="IPR031311">
    <property type="entry name" value="CHIT_BIND_RR_consensus"/>
</dbReference>
<protein>
    <submittedName>
        <fullName evidence="4">Uncharacterized protein</fullName>
    </submittedName>
</protein>
<evidence type="ECO:0000313" key="5">
    <source>
        <dbReference type="Proteomes" id="UP000095300"/>
    </source>
</evidence>
<dbReference type="STRING" id="35570.A0A1I8NZL5"/>
<feature type="chain" id="PRO_5009325785" evidence="3">
    <location>
        <begin position="20"/>
        <end position="133"/>
    </location>
</feature>
<gene>
    <name evidence="4" type="primary">106086361</name>
</gene>
<name>A0A1I8NZL5_STOCA</name>
<dbReference type="KEGG" id="scac:106086361"/>
<evidence type="ECO:0000256" key="2">
    <source>
        <dbReference type="PROSITE-ProRule" id="PRU00497"/>
    </source>
</evidence>
<proteinExistence type="predicted"/>
<evidence type="ECO:0000313" key="4">
    <source>
        <dbReference type="EnsemblMetazoa" id="SCAU003501-PA"/>
    </source>
</evidence>
<feature type="signal peptide" evidence="3">
    <location>
        <begin position="1"/>
        <end position="19"/>
    </location>
</feature>
<dbReference type="Pfam" id="PF00379">
    <property type="entry name" value="Chitin_bind_4"/>
    <property type="match status" value="1"/>
</dbReference>
<dbReference type="EnsemblMetazoa" id="SCAU003501-RA">
    <property type="protein sequence ID" value="SCAU003501-PA"/>
    <property type="gene ID" value="SCAU003501"/>
</dbReference>
<dbReference type="InterPro" id="IPR000618">
    <property type="entry name" value="Insect_cuticle"/>
</dbReference>
<organism evidence="4 5">
    <name type="scientific">Stomoxys calcitrans</name>
    <name type="common">Stable fly</name>
    <name type="synonym">Conops calcitrans</name>
    <dbReference type="NCBI Taxonomy" id="35570"/>
    <lineage>
        <taxon>Eukaryota</taxon>
        <taxon>Metazoa</taxon>
        <taxon>Ecdysozoa</taxon>
        <taxon>Arthropoda</taxon>
        <taxon>Hexapoda</taxon>
        <taxon>Insecta</taxon>
        <taxon>Pterygota</taxon>
        <taxon>Neoptera</taxon>
        <taxon>Endopterygota</taxon>
        <taxon>Diptera</taxon>
        <taxon>Brachycera</taxon>
        <taxon>Muscomorpha</taxon>
        <taxon>Muscoidea</taxon>
        <taxon>Muscidae</taxon>
        <taxon>Stomoxys</taxon>
    </lineage>
</organism>
<keyword evidence="1 2" id="KW-0193">Cuticle</keyword>
<dbReference type="InterPro" id="IPR050468">
    <property type="entry name" value="Cuticle_Struct_Prot"/>
</dbReference>
<evidence type="ECO:0000256" key="1">
    <source>
        <dbReference type="ARBA" id="ARBA00022460"/>
    </source>
</evidence>
<dbReference type="PANTHER" id="PTHR10380:SF215">
    <property type="entry name" value="CUTICULAR PROTEIN 49AG"/>
    <property type="match status" value="1"/>
</dbReference>
<keyword evidence="3" id="KW-0732">Signal</keyword>
<dbReference type="Proteomes" id="UP000095300">
    <property type="component" value="Unassembled WGS sequence"/>
</dbReference>
<sequence length="133" mass="14676">MFRITIVALAALLFAFVLARPAQDQQAEIATTSTTPATIIKQVDVNNPDGSFNSSYETSNGIKVENIGYMKKILVPRTETEDGQVIDEHEEMILVQTGSYSYMDPEGNIITLRYVADENGFQPQGDHLPLAPQ</sequence>
<dbReference type="OrthoDB" id="6368834at2759"/>
<evidence type="ECO:0000256" key="3">
    <source>
        <dbReference type="SAM" id="SignalP"/>
    </source>
</evidence>